<dbReference type="Proteomes" id="UP001596022">
    <property type="component" value="Unassembled WGS sequence"/>
</dbReference>
<evidence type="ECO:0000313" key="2">
    <source>
        <dbReference type="EMBL" id="MFC4617226.1"/>
    </source>
</evidence>
<accession>A0ABV9GJ07</accession>
<keyword evidence="3" id="KW-1185">Reference proteome</keyword>
<protein>
    <submittedName>
        <fullName evidence="2">Amidohydrolase</fullName>
    </submittedName>
</protein>
<feature type="domain" description="Peptidase M20 dimerisation" evidence="1">
    <location>
        <begin position="187"/>
        <end position="277"/>
    </location>
</feature>
<sequence>MTDIVDKRIDGVLTNVVEWRRHLHRHPELSFQEVHTAQFIYDTLLSFGNIDLSRPTKTSVVGRIKGGQPGKVLAIRADIDALPIKEKNNFSFKSENDGIMHACGHDGHAAMLLGAAQVLSEHRDLLHGEVRLIFQHAEELFPGGAQELVDLGVLDDVDWVIGAHLWSPLESGKIGIIYGPMMAAPDTFYITIKGKGGHAAMPQLTVDSIAVGAQVVTNLQHIVSRNIDPIDPVVVSVSTFRAGSTHNVIPGSVEMIGTVRSFKPELRETVPQLMERVIKGVTMAHGADYEFKYVKGYRPVINHDAVLRVMEETVKELYGKAAIEYMTPTMTGEDFSAYQNKVPGAFIFIGVHNEEQKSVYPHHHERFTIDEGEMEKGVRLFVRAAFKFLNESSS</sequence>
<reference evidence="3" key="1">
    <citation type="journal article" date="2019" name="Int. J. Syst. Evol. Microbiol.">
        <title>The Global Catalogue of Microorganisms (GCM) 10K type strain sequencing project: providing services to taxonomists for standard genome sequencing and annotation.</title>
        <authorList>
            <consortium name="The Broad Institute Genomics Platform"/>
            <consortium name="The Broad Institute Genome Sequencing Center for Infectious Disease"/>
            <person name="Wu L."/>
            <person name="Ma J."/>
        </authorList>
    </citation>
    <scope>NUCLEOTIDE SEQUENCE [LARGE SCALE GENOMIC DNA]</scope>
    <source>
        <strain evidence="3">CGMCC 1.16306</strain>
    </source>
</reference>
<evidence type="ECO:0000259" key="1">
    <source>
        <dbReference type="Pfam" id="PF07687"/>
    </source>
</evidence>
<dbReference type="EMBL" id="JBHSFW010000001">
    <property type="protein sequence ID" value="MFC4617226.1"/>
    <property type="molecule type" value="Genomic_DNA"/>
</dbReference>
<proteinExistence type="predicted"/>
<comment type="caution">
    <text evidence="2">The sequence shown here is derived from an EMBL/GenBank/DDBJ whole genome shotgun (WGS) entry which is preliminary data.</text>
</comment>
<dbReference type="Gene3D" id="3.40.630.10">
    <property type="entry name" value="Zn peptidases"/>
    <property type="match status" value="1"/>
</dbReference>
<evidence type="ECO:0000313" key="3">
    <source>
        <dbReference type="Proteomes" id="UP001596022"/>
    </source>
</evidence>
<dbReference type="InterPro" id="IPR017439">
    <property type="entry name" value="Amidohydrolase"/>
</dbReference>
<dbReference type="Gene3D" id="3.30.70.360">
    <property type="match status" value="1"/>
</dbReference>
<dbReference type="PANTHER" id="PTHR11014:SF63">
    <property type="entry name" value="METALLOPEPTIDASE, PUTATIVE (AFU_ORTHOLOGUE AFUA_6G09600)-RELATED"/>
    <property type="match status" value="1"/>
</dbReference>
<dbReference type="SUPFAM" id="SSF55031">
    <property type="entry name" value="Bacterial exopeptidase dimerisation domain"/>
    <property type="match status" value="1"/>
</dbReference>
<name>A0ABV9GJ07_9BACL</name>
<dbReference type="SUPFAM" id="SSF53187">
    <property type="entry name" value="Zn-dependent exopeptidases"/>
    <property type="match status" value="1"/>
</dbReference>
<dbReference type="Pfam" id="PF01546">
    <property type="entry name" value="Peptidase_M20"/>
    <property type="match status" value="1"/>
</dbReference>
<dbReference type="Pfam" id="PF07687">
    <property type="entry name" value="M20_dimer"/>
    <property type="match status" value="1"/>
</dbReference>
<dbReference type="InterPro" id="IPR036264">
    <property type="entry name" value="Bact_exopeptidase_dim_dom"/>
</dbReference>
<dbReference type="NCBIfam" id="TIGR01891">
    <property type="entry name" value="amidohydrolases"/>
    <property type="match status" value="1"/>
</dbReference>
<dbReference type="PANTHER" id="PTHR11014">
    <property type="entry name" value="PEPTIDASE M20 FAMILY MEMBER"/>
    <property type="match status" value="1"/>
</dbReference>
<organism evidence="2 3">
    <name type="scientific">Camelliibacillus cellulosilyticus</name>
    <dbReference type="NCBI Taxonomy" id="2174486"/>
    <lineage>
        <taxon>Bacteria</taxon>
        <taxon>Bacillati</taxon>
        <taxon>Bacillota</taxon>
        <taxon>Bacilli</taxon>
        <taxon>Bacillales</taxon>
        <taxon>Sporolactobacillaceae</taxon>
        <taxon>Camelliibacillus</taxon>
    </lineage>
</organism>
<dbReference type="PIRSF" id="PIRSF005962">
    <property type="entry name" value="Pept_M20D_amidohydro"/>
    <property type="match status" value="1"/>
</dbReference>
<dbReference type="InterPro" id="IPR011650">
    <property type="entry name" value="Peptidase_M20_dimer"/>
</dbReference>
<dbReference type="InterPro" id="IPR002933">
    <property type="entry name" value="Peptidase_M20"/>
</dbReference>
<gene>
    <name evidence="2" type="ORF">ACFO4N_00625</name>
</gene>
<dbReference type="RefSeq" id="WP_376845492.1">
    <property type="nucleotide sequence ID" value="NZ_JBHSFW010000001.1"/>
</dbReference>